<dbReference type="Gene3D" id="1.20.1070.10">
    <property type="entry name" value="Rhodopsin 7-helix transmembrane proteins"/>
    <property type="match status" value="1"/>
</dbReference>
<keyword evidence="3 5" id="KW-1133">Transmembrane helix</keyword>
<organism evidence="7 8">
    <name type="scientific">Talaromyces rugulosus</name>
    <name type="common">Penicillium rugulosum</name>
    <dbReference type="NCBI Taxonomy" id="121627"/>
    <lineage>
        <taxon>Eukaryota</taxon>
        <taxon>Fungi</taxon>
        <taxon>Dikarya</taxon>
        <taxon>Ascomycota</taxon>
        <taxon>Pezizomycotina</taxon>
        <taxon>Eurotiomycetes</taxon>
        <taxon>Eurotiomycetidae</taxon>
        <taxon>Eurotiales</taxon>
        <taxon>Trichocomaceae</taxon>
        <taxon>Talaromyces</taxon>
        <taxon>Talaromyces sect. Islandici</taxon>
    </lineage>
</organism>
<dbReference type="SUPFAM" id="SSF81321">
    <property type="entry name" value="Family A G protein-coupled receptor-like"/>
    <property type="match status" value="1"/>
</dbReference>
<keyword evidence="8" id="KW-1185">Reference proteome</keyword>
<evidence type="ECO:0000313" key="7">
    <source>
        <dbReference type="EMBL" id="QKX56940.1"/>
    </source>
</evidence>
<dbReference type="AlphaFoldDB" id="A0A7H8QSI9"/>
<dbReference type="GO" id="GO:0005886">
    <property type="term" value="C:plasma membrane"/>
    <property type="evidence" value="ECO:0007669"/>
    <property type="project" value="TreeGrafter"/>
</dbReference>
<dbReference type="KEGG" id="trg:TRUGW13939_04048"/>
<dbReference type="PROSITE" id="PS50261">
    <property type="entry name" value="G_PROTEIN_RECEP_F2_4"/>
    <property type="match status" value="1"/>
</dbReference>
<dbReference type="EMBL" id="CP055899">
    <property type="protein sequence ID" value="QKX56940.1"/>
    <property type="molecule type" value="Genomic_DNA"/>
</dbReference>
<dbReference type="GO" id="GO:0004930">
    <property type="term" value="F:G protein-coupled receptor activity"/>
    <property type="evidence" value="ECO:0007669"/>
    <property type="project" value="TreeGrafter"/>
</dbReference>
<dbReference type="GO" id="GO:0007189">
    <property type="term" value="P:adenylate cyclase-activating G protein-coupled receptor signaling pathway"/>
    <property type="evidence" value="ECO:0007669"/>
    <property type="project" value="TreeGrafter"/>
</dbReference>
<evidence type="ECO:0000256" key="1">
    <source>
        <dbReference type="ARBA" id="ARBA00004141"/>
    </source>
</evidence>
<evidence type="ECO:0000256" key="3">
    <source>
        <dbReference type="ARBA" id="ARBA00022989"/>
    </source>
</evidence>
<feature type="transmembrane region" description="Helical" evidence="5">
    <location>
        <begin position="47"/>
        <end position="66"/>
    </location>
</feature>
<evidence type="ECO:0000313" key="8">
    <source>
        <dbReference type="Proteomes" id="UP000509510"/>
    </source>
</evidence>
<dbReference type="PANTHER" id="PTHR23112">
    <property type="entry name" value="G PROTEIN-COUPLED RECEPTOR 157-RELATED"/>
    <property type="match status" value="1"/>
</dbReference>
<dbReference type="RefSeq" id="XP_035343118.1">
    <property type="nucleotide sequence ID" value="XM_035487225.1"/>
</dbReference>
<keyword evidence="4 5" id="KW-0472">Membrane</keyword>
<comment type="subcellular location">
    <subcellularLocation>
        <location evidence="1">Membrane</location>
        <topology evidence="1">Multi-pass membrane protein</topology>
    </subcellularLocation>
</comment>
<feature type="transmembrane region" description="Helical" evidence="5">
    <location>
        <begin position="167"/>
        <end position="188"/>
    </location>
</feature>
<feature type="transmembrane region" description="Helical" evidence="5">
    <location>
        <begin position="86"/>
        <end position="108"/>
    </location>
</feature>
<name>A0A7H8QSI9_TALRU</name>
<protein>
    <recommendedName>
        <fullName evidence="6">G-protein coupled receptors family 2 profile 2 domain-containing protein</fullName>
    </recommendedName>
</protein>
<dbReference type="PANTHER" id="PTHR23112:SF0">
    <property type="entry name" value="TRANSMEMBRANE PROTEIN 116"/>
    <property type="match status" value="1"/>
</dbReference>
<dbReference type="InterPro" id="IPR017981">
    <property type="entry name" value="GPCR_2-like_7TM"/>
</dbReference>
<feature type="transmembrane region" description="Helical" evidence="5">
    <location>
        <begin position="17"/>
        <end position="35"/>
    </location>
</feature>
<evidence type="ECO:0000259" key="6">
    <source>
        <dbReference type="PROSITE" id="PS50261"/>
    </source>
</evidence>
<feature type="non-terminal residue" evidence="7">
    <location>
        <position position="1"/>
    </location>
</feature>
<accession>A0A7H8QSI9</accession>
<evidence type="ECO:0000256" key="2">
    <source>
        <dbReference type="ARBA" id="ARBA00022692"/>
    </source>
</evidence>
<dbReference type="GO" id="GO:0007166">
    <property type="term" value="P:cell surface receptor signaling pathway"/>
    <property type="evidence" value="ECO:0007669"/>
    <property type="project" value="InterPro"/>
</dbReference>
<evidence type="ECO:0000256" key="5">
    <source>
        <dbReference type="SAM" id="Phobius"/>
    </source>
</evidence>
<dbReference type="OrthoDB" id="18453at2759"/>
<evidence type="ECO:0000256" key="4">
    <source>
        <dbReference type="ARBA" id="ARBA00023136"/>
    </source>
</evidence>
<gene>
    <name evidence="7" type="ORF">TRUGW13939_04048</name>
</gene>
<dbReference type="Pfam" id="PF05462">
    <property type="entry name" value="Dicty_CAR"/>
    <property type="match status" value="1"/>
</dbReference>
<reference evidence="8" key="1">
    <citation type="submission" date="2020-06" db="EMBL/GenBank/DDBJ databases">
        <title>A chromosome-scale genome assembly of Talaromyces rugulosus W13939.</title>
        <authorList>
            <person name="Wang B."/>
            <person name="Guo L."/>
            <person name="Ye K."/>
            <person name="Wang L."/>
        </authorList>
    </citation>
    <scope>NUCLEOTIDE SEQUENCE [LARGE SCALE GENOMIC DNA]</scope>
    <source>
        <strain evidence="8">W13939</strain>
    </source>
</reference>
<proteinExistence type="predicted"/>
<feature type="transmembrane region" description="Helical" evidence="5">
    <location>
        <begin position="303"/>
        <end position="325"/>
    </location>
</feature>
<sequence length="336" mass="38087">MILSDEQSDTIAKVGRGASALSILGVATIILTFSLSKNFRNPMHRLIFINAFYNLFDFIATMISVSGPNAGDASALCRFQAFSLQMFPIADVFWTLAMAYDVFLIVFYRYDAEDLKRLEIKFITIITPLVFVPALVFLFISTPEKGPMYGSETIWCSISPEWVLFRIIFYYGPVWLLIFFAMILYCLVGIQVFKLKKKFNIAQTDHIQLSSVTTKENESDRRTSDASQAEELGIHAKSGHILESQEEPVLFVPRVSHQQTAISFRHFVLMPLIFFLVLLSTWVAPTINRVSAFVRQDQTSYPLLIAVVATGSLRGFWNGVVFLTIGMKGRKRNEKL</sequence>
<dbReference type="Proteomes" id="UP000509510">
    <property type="component" value="Chromosome II"/>
</dbReference>
<feature type="domain" description="G-protein coupled receptors family 2 profile 2" evidence="6">
    <location>
        <begin position="8"/>
        <end position="326"/>
    </location>
</feature>
<keyword evidence="2 5" id="KW-0812">Transmembrane</keyword>
<dbReference type="GeneID" id="55991550"/>
<feature type="transmembrane region" description="Helical" evidence="5">
    <location>
        <begin position="264"/>
        <end position="283"/>
    </location>
</feature>
<feature type="transmembrane region" description="Helical" evidence="5">
    <location>
        <begin position="120"/>
        <end position="140"/>
    </location>
</feature>